<dbReference type="EMBL" id="LVWD01000043">
    <property type="protein sequence ID" value="OAD39445.1"/>
    <property type="molecule type" value="Genomic_DNA"/>
</dbReference>
<name>A0A167GH40_9BURK</name>
<dbReference type="InterPro" id="IPR032710">
    <property type="entry name" value="NTF2-like_dom_sf"/>
</dbReference>
<proteinExistence type="predicted"/>
<feature type="domain" description="SnoaL-like" evidence="1">
    <location>
        <begin position="2"/>
        <end position="108"/>
    </location>
</feature>
<evidence type="ECO:0000313" key="2">
    <source>
        <dbReference type="EMBL" id="AOW15251.1"/>
    </source>
</evidence>
<evidence type="ECO:0000313" key="5">
    <source>
        <dbReference type="Proteomes" id="UP000185680"/>
    </source>
</evidence>
<reference evidence="2 5" key="2">
    <citation type="submission" date="2016-10" db="EMBL/GenBank/DDBJ databases">
        <title>Hydorgenophaga sp. LPB0072 isolated from gastropod.</title>
        <authorList>
            <person name="Kim E."/>
            <person name="Yi H."/>
        </authorList>
    </citation>
    <scope>NUCLEOTIDE SEQUENCE [LARGE SCALE GENOMIC DNA]</scope>
    <source>
        <strain evidence="2 5">LPB0072</strain>
    </source>
</reference>
<dbReference type="EMBL" id="CP017476">
    <property type="protein sequence ID" value="AOW15251.1"/>
    <property type="molecule type" value="Genomic_DNA"/>
</dbReference>
<sequence length="124" mass="13713">MAFMGAMGKGDMKTMSDLMADDMVWHNEGDKSMPWIGPWNGKAKIFEFLPIFGANFKTTAWDNTDAFASGDTVAVFGKMNGVTTKSGKEIGAFTFALRAKVRDGKVVLWHWFEDSYAVSKAFHG</sequence>
<evidence type="ECO:0000259" key="1">
    <source>
        <dbReference type="Pfam" id="PF12680"/>
    </source>
</evidence>
<organism evidence="2 5">
    <name type="scientific">Hydrogenophaga crassostreae</name>
    <dbReference type="NCBI Taxonomy" id="1763535"/>
    <lineage>
        <taxon>Bacteria</taxon>
        <taxon>Pseudomonadati</taxon>
        <taxon>Pseudomonadota</taxon>
        <taxon>Betaproteobacteria</taxon>
        <taxon>Burkholderiales</taxon>
        <taxon>Comamonadaceae</taxon>
        <taxon>Hydrogenophaga</taxon>
    </lineage>
</organism>
<evidence type="ECO:0000313" key="4">
    <source>
        <dbReference type="Proteomes" id="UP000185657"/>
    </source>
</evidence>
<accession>A0A167GH40</accession>
<gene>
    <name evidence="2" type="ORF">LPB072_00505</name>
    <name evidence="3" type="ORF">LPB72_22780</name>
</gene>
<protein>
    <recommendedName>
        <fullName evidence="1">SnoaL-like domain-containing protein</fullName>
    </recommendedName>
</protein>
<dbReference type="PANTHER" id="PTHR41252">
    <property type="entry name" value="BLR2505 PROTEIN"/>
    <property type="match status" value="1"/>
</dbReference>
<dbReference type="SUPFAM" id="SSF54427">
    <property type="entry name" value="NTF2-like"/>
    <property type="match status" value="1"/>
</dbReference>
<evidence type="ECO:0000313" key="3">
    <source>
        <dbReference type="EMBL" id="OAD39445.1"/>
    </source>
</evidence>
<dbReference type="AlphaFoldDB" id="A0A167GH40"/>
<dbReference type="InterPro" id="IPR037401">
    <property type="entry name" value="SnoaL-like"/>
</dbReference>
<dbReference type="Proteomes" id="UP000185680">
    <property type="component" value="Chromosome"/>
</dbReference>
<dbReference type="OrthoDB" id="283154at2"/>
<dbReference type="PANTHER" id="PTHR41252:SF1">
    <property type="entry name" value="BLR2505 PROTEIN"/>
    <property type="match status" value="1"/>
</dbReference>
<reference evidence="3 4" key="1">
    <citation type="submission" date="2016-02" db="EMBL/GenBank/DDBJ databases">
        <title>Draft genome sequence of Hydrogenophaga sp. LPB0072.</title>
        <authorList>
            <person name="Shin S.-K."/>
            <person name="Yi H."/>
        </authorList>
    </citation>
    <scope>NUCLEOTIDE SEQUENCE [LARGE SCALE GENOMIC DNA]</scope>
    <source>
        <strain evidence="3 4">LPB0072</strain>
    </source>
</reference>
<dbReference type="Pfam" id="PF12680">
    <property type="entry name" value="SnoaL_2"/>
    <property type="match status" value="1"/>
</dbReference>
<dbReference type="KEGG" id="hyl:LPB072_00505"/>
<dbReference type="Gene3D" id="3.10.450.50">
    <property type="match status" value="1"/>
</dbReference>
<dbReference type="Proteomes" id="UP000185657">
    <property type="component" value="Unassembled WGS sequence"/>
</dbReference>
<keyword evidence="4" id="KW-1185">Reference proteome</keyword>